<protein>
    <submittedName>
        <fullName evidence="4">Microtubule associated protein 10</fullName>
    </submittedName>
</protein>
<dbReference type="PANTHER" id="PTHR21831:SF2">
    <property type="entry name" value="MICROTUBULE-ASSOCIATED PROTEIN 10"/>
    <property type="match status" value="1"/>
</dbReference>
<feature type="domain" description="Microtubule-associated protein 10 C-terminal" evidence="3">
    <location>
        <begin position="259"/>
        <end position="408"/>
    </location>
</feature>
<dbReference type="Pfam" id="PF14924">
    <property type="entry name" value="MAP10_N"/>
    <property type="match status" value="1"/>
</dbReference>
<proteinExistence type="predicted"/>
<reference evidence="4" key="1">
    <citation type="submission" date="2025-08" db="UniProtKB">
        <authorList>
            <consortium name="Ensembl"/>
        </authorList>
    </citation>
    <scope>IDENTIFICATION</scope>
</reference>
<dbReference type="GO" id="GO:0051256">
    <property type="term" value="P:mitotic spindle midzone assembly"/>
    <property type="evidence" value="ECO:0007669"/>
    <property type="project" value="TreeGrafter"/>
</dbReference>
<evidence type="ECO:0000313" key="4">
    <source>
        <dbReference type="Ensembl" id="ENSOMEP00000017257.1"/>
    </source>
</evidence>
<dbReference type="Ensembl" id="ENSOMET00000025943.1">
    <property type="protein sequence ID" value="ENSOMEP00000017257.1"/>
    <property type="gene ID" value="ENSOMEG00000018935.1"/>
</dbReference>
<dbReference type="InterPro" id="IPR026679">
    <property type="entry name" value="MAP10_C-term"/>
</dbReference>
<reference evidence="4" key="2">
    <citation type="submission" date="2025-09" db="UniProtKB">
        <authorList>
            <consortium name="Ensembl"/>
        </authorList>
    </citation>
    <scope>IDENTIFICATION</scope>
</reference>
<dbReference type="GO" id="GO:0008017">
    <property type="term" value="F:microtubule binding"/>
    <property type="evidence" value="ECO:0007669"/>
    <property type="project" value="InterPro"/>
</dbReference>
<dbReference type="GO" id="GO:0031122">
    <property type="term" value="P:cytoplasmic microtubule organization"/>
    <property type="evidence" value="ECO:0007669"/>
    <property type="project" value="TreeGrafter"/>
</dbReference>
<organism evidence="4 5">
    <name type="scientific">Oryzias melastigma</name>
    <name type="common">Marine medaka</name>
    <dbReference type="NCBI Taxonomy" id="30732"/>
    <lineage>
        <taxon>Eukaryota</taxon>
        <taxon>Metazoa</taxon>
        <taxon>Chordata</taxon>
        <taxon>Craniata</taxon>
        <taxon>Vertebrata</taxon>
        <taxon>Euteleostomi</taxon>
        <taxon>Actinopterygii</taxon>
        <taxon>Neopterygii</taxon>
        <taxon>Teleostei</taxon>
        <taxon>Neoteleostei</taxon>
        <taxon>Acanthomorphata</taxon>
        <taxon>Ovalentaria</taxon>
        <taxon>Atherinomorphae</taxon>
        <taxon>Beloniformes</taxon>
        <taxon>Adrianichthyidae</taxon>
        <taxon>Oryziinae</taxon>
        <taxon>Oryzias</taxon>
    </lineage>
</organism>
<accession>A0A3B3CHD6</accession>
<feature type="region of interest" description="Disordered" evidence="1">
    <location>
        <begin position="314"/>
        <end position="362"/>
    </location>
</feature>
<dbReference type="GO" id="GO:0032467">
    <property type="term" value="P:positive regulation of cytokinesis"/>
    <property type="evidence" value="ECO:0007669"/>
    <property type="project" value="TreeGrafter"/>
</dbReference>
<feature type="compositionally biased region" description="Polar residues" evidence="1">
    <location>
        <begin position="666"/>
        <end position="685"/>
    </location>
</feature>
<feature type="domain" description="Microtubule-associated protein 10 C-terminal" evidence="3">
    <location>
        <begin position="681"/>
        <end position="753"/>
    </location>
</feature>
<dbReference type="GO" id="GO:1990023">
    <property type="term" value="C:mitotic spindle midzone"/>
    <property type="evidence" value="ECO:0007669"/>
    <property type="project" value="TreeGrafter"/>
</dbReference>
<feature type="chain" id="PRO_5017466295" evidence="2">
    <location>
        <begin position="20"/>
        <end position="754"/>
    </location>
</feature>
<dbReference type="PaxDb" id="30732-ENSOMEP00000017257"/>
<keyword evidence="2" id="KW-0732">Signal</keyword>
<feature type="signal peptide" evidence="2">
    <location>
        <begin position="1"/>
        <end position="19"/>
    </location>
</feature>
<dbReference type="GeneTree" id="ENSGT00390000008459"/>
<dbReference type="GO" id="GO:0005881">
    <property type="term" value="C:cytoplasmic microtubule"/>
    <property type="evidence" value="ECO:0007669"/>
    <property type="project" value="TreeGrafter"/>
</dbReference>
<feature type="compositionally biased region" description="Basic and acidic residues" evidence="1">
    <location>
        <begin position="524"/>
        <end position="549"/>
    </location>
</feature>
<dbReference type="GO" id="GO:0005813">
    <property type="term" value="C:centrosome"/>
    <property type="evidence" value="ECO:0007669"/>
    <property type="project" value="TreeGrafter"/>
</dbReference>
<name>A0A3B3CHD6_ORYME</name>
<feature type="compositionally biased region" description="Acidic residues" evidence="1">
    <location>
        <begin position="572"/>
        <end position="584"/>
    </location>
</feature>
<sequence>MLASVVSISLFSLQLLVENIQLERRCKAARELALGVRLLDFPTLFIYQPQKSAPAQRDDPKLLEYAFNRGKSCFFKMNLSSLHIHLTSSSLHALVLDVTEEMPRLLGSCLLSVAESMNRIWQDVTERGSSHPSSHGERRIIGICNISGGKVGTISLSYKLVYLGTSLLPHIREKGIPAGPPGCEEEHLPTDPQKQTEEVFIEDTNATSGDSFEEELTLFCPPQLYYCSAAHENCKSEDHNLNFEAFRLLDSASENENKKSESPTPQGVKVTIAQQTSNSQSASGGTQTVLREALRQLPLLNALVAELSQLYGESPHQDSSVYPRQASSAGHKNTTQELPQPLHTSRQSTSPSLFHVQPSPSSSKTHIIVKKNQEETFHQNRSCNKSNKSNLVYGTTKTFNLRLKQISSIKGRRRECMEVKSQTAPRTAKGKLRSDGTILRSSKKKSLSSLSPGINENPETEIQRLTMNSALQETSTVRQKAQRGRGRMEQGRHAQGISEKAPRSPGDLKCINIPSMDTDSSPWSKDKHEHHSKSDQSESEPDRDQDKIESSQSSRRGSTKFSFSDASVHESEEVDYTDDFDNLESSDACSPDPWSSPEPSRVKTPKSPDTNRSESISEGVQRRSAPLPAPVKAPRSPHRTLMETHIIRPRTHGSALSFSSDEDWNEPSSSQTILSKKQMLSRNNQKASYSVESSAAVSGEKSTQSVAEVSSESISSFSAQEAEGLQDEVGTLDFRKNCHHVSELVISKLPGYTM</sequence>
<evidence type="ECO:0000259" key="3">
    <source>
        <dbReference type="Pfam" id="PF14925"/>
    </source>
</evidence>
<dbReference type="InterPro" id="IPR039302">
    <property type="entry name" value="MAP10"/>
</dbReference>
<feature type="region of interest" description="Disordered" evidence="1">
    <location>
        <begin position="421"/>
        <end position="686"/>
    </location>
</feature>
<dbReference type="PANTHER" id="PTHR21831">
    <property type="entry name" value="MICROTUBULE-ASSOCIATED PROTEIN 10"/>
    <property type="match status" value="1"/>
</dbReference>
<dbReference type="Proteomes" id="UP000261560">
    <property type="component" value="Unplaced"/>
</dbReference>
<dbReference type="GO" id="GO:0030496">
    <property type="term" value="C:midbody"/>
    <property type="evidence" value="ECO:0007669"/>
    <property type="project" value="TreeGrafter"/>
</dbReference>
<feature type="compositionally biased region" description="Polar residues" evidence="1">
    <location>
        <begin position="463"/>
        <end position="479"/>
    </location>
</feature>
<evidence type="ECO:0000256" key="1">
    <source>
        <dbReference type="SAM" id="MobiDB-lite"/>
    </source>
</evidence>
<dbReference type="AlphaFoldDB" id="A0A3B3CHD6"/>
<feature type="compositionally biased region" description="Polar residues" evidence="1">
    <location>
        <begin position="607"/>
        <end position="618"/>
    </location>
</feature>
<evidence type="ECO:0000256" key="2">
    <source>
        <dbReference type="SAM" id="SignalP"/>
    </source>
</evidence>
<dbReference type="Pfam" id="PF14925">
    <property type="entry name" value="HPHLAWLY"/>
    <property type="match status" value="2"/>
</dbReference>
<keyword evidence="5" id="KW-1185">Reference proteome</keyword>
<evidence type="ECO:0000313" key="5">
    <source>
        <dbReference type="Proteomes" id="UP000261560"/>
    </source>
</evidence>
<dbReference type="GO" id="GO:0097431">
    <property type="term" value="C:mitotic spindle pole"/>
    <property type="evidence" value="ECO:0007669"/>
    <property type="project" value="TreeGrafter"/>
</dbReference>
<dbReference type="OMA" id="AVHQKMS"/>
<feature type="compositionally biased region" description="Polar residues" evidence="1">
    <location>
        <begin position="550"/>
        <end position="565"/>
    </location>
</feature>
<feature type="compositionally biased region" description="Polar residues" evidence="1">
    <location>
        <begin position="317"/>
        <end position="362"/>
    </location>
</feature>